<dbReference type="EMBL" id="LNQE01001679">
    <property type="protein sequence ID" value="KUG14268.1"/>
    <property type="molecule type" value="Genomic_DNA"/>
</dbReference>
<evidence type="ECO:0000313" key="1">
    <source>
        <dbReference type="EMBL" id="KUG14268.1"/>
    </source>
</evidence>
<organism evidence="1">
    <name type="scientific">hydrocarbon metagenome</name>
    <dbReference type="NCBI Taxonomy" id="938273"/>
    <lineage>
        <taxon>unclassified sequences</taxon>
        <taxon>metagenomes</taxon>
        <taxon>ecological metagenomes</taxon>
    </lineage>
</organism>
<name>A0A0W8F095_9ZZZZ</name>
<dbReference type="AlphaFoldDB" id="A0A0W8F095"/>
<sequence>MPGVRQGDRAVLSFYSVDLIPAFMADSPLAGLLVLPGP</sequence>
<protein>
    <submittedName>
        <fullName evidence="1">Uncharacterized protein</fullName>
    </submittedName>
</protein>
<proteinExistence type="predicted"/>
<accession>A0A0W8F095</accession>
<reference evidence="1" key="1">
    <citation type="journal article" date="2015" name="Proc. Natl. Acad. Sci. U.S.A.">
        <title>Networks of energetic and metabolic interactions define dynamics in microbial communities.</title>
        <authorList>
            <person name="Embree M."/>
            <person name="Liu J.K."/>
            <person name="Al-Bassam M.M."/>
            <person name="Zengler K."/>
        </authorList>
    </citation>
    <scope>NUCLEOTIDE SEQUENCE</scope>
</reference>
<comment type="caution">
    <text evidence="1">The sequence shown here is derived from an EMBL/GenBank/DDBJ whole genome shotgun (WGS) entry which is preliminary data.</text>
</comment>
<gene>
    <name evidence="1" type="ORF">ASZ90_016082</name>
</gene>